<dbReference type="AlphaFoldDB" id="A0A1F8H785"/>
<evidence type="ECO:0000313" key="1">
    <source>
        <dbReference type="EMBL" id="OGN32806.1"/>
    </source>
</evidence>
<evidence type="ECO:0000313" key="2">
    <source>
        <dbReference type="Proteomes" id="UP000177676"/>
    </source>
</evidence>
<gene>
    <name evidence="1" type="ORF">A3I92_02520</name>
</gene>
<proteinExistence type="predicted"/>
<name>A0A1F8H785_9BACT</name>
<organism evidence="1 2">
    <name type="scientific">Candidatus Yanofskybacteria bacterium RIFCSPLOWO2_02_FULL_43_10b</name>
    <dbReference type="NCBI Taxonomy" id="1802704"/>
    <lineage>
        <taxon>Bacteria</taxon>
        <taxon>Candidatus Yanofskyibacteriota</taxon>
    </lineage>
</organism>
<comment type="caution">
    <text evidence="1">The sequence shown here is derived from an EMBL/GenBank/DDBJ whole genome shotgun (WGS) entry which is preliminary data.</text>
</comment>
<dbReference type="Proteomes" id="UP000177676">
    <property type="component" value="Unassembled WGS sequence"/>
</dbReference>
<accession>A0A1F8H785</accession>
<protein>
    <submittedName>
        <fullName evidence="1">Uncharacterized protein</fullName>
    </submittedName>
</protein>
<dbReference type="EMBL" id="MGKS01000003">
    <property type="protein sequence ID" value="OGN32806.1"/>
    <property type="molecule type" value="Genomic_DNA"/>
</dbReference>
<reference evidence="1 2" key="1">
    <citation type="journal article" date="2016" name="Nat. Commun.">
        <title>Thousands of microbial genomes shed light on interconnected biogeochemical processes in an aquifer system.</title>
        <authorList>
            <person name="Anantharaman K."/>
            <person name="Brown C.T."/>
            <person name="Hug L.A."/>
            <person name="Sharon I."/>
            <person name="Castelle C.J."/>
            <person name="Probst A.J."/>
            <person name="Thomas B.C."/>
            <person name="Singh A."/>
            <person name="Wilkins M.J."/>
            <person name="Karaoz U."/>
            <person name="Brodie E.L."/>
            <person name="Williams K.H."/>
            <person name="Hubbard S.S."/>
            <person name="Banfield J.F."/>
        </authorList>
    </citation>
    <scope>NUCLEOTIDE SEQUENCE [LARGE SCALE GENOMIC DNA]</scope>
</reference>
<sequence length="89" mass="10355">MENIEQEKELGVLDVKIENDYYIVSIRWADGKENEHHFPEKGFPVVDPETKKKVGAGWIDGKKAVKILRENSANMTEEEFSWTDFVKIE</sequence>